<organism evidence="1 2">
    <name type="scientific">Comamonas testosteroni</name>
    <name type="common">Pseudomonas testosteroni</name>
    <dbReference type="NCBI Taxonomy" id="285"/>
    <lineage>
        <taxon>Bacteria</taxon>
        <taxon>Pseudomonadati</taxon>
        <taxon>Pseudomonadota</taxon>
        <taxon>Betaproteobacteria</taxon>
        <taxon>Burkholderiales</taxon>
        <taxon>Comamonadaceae</taxon>
        <taxon>Comamonas</taxon>
    </lineage>
</organism>
<dbReference type="AlphaFoldDB" id="A0A1Y1J8L3"/>
<comment type="caution">
    <text evidence="1">The sequence shown here is derived from an EMBL/GenBank/DDBJ whole genome shotgun (WGS) entry which is preliminary data.</text>
</comment>
<gene>
    <name evidence="1" type="ORF">CTTA_1961</name>
</gene>
<name>A0A1Y1J8L3_COMTE</name>
<proteinExistence type="predicted"/>
<dbReference type="EMBL" id="BKBW01000003">
    <property type="protein sequence ID" value="GEQ74956.1"/>
    <property type="molecule type" value="Genomic_DNA"/>
</dbReference>
<accession>A0A1Y1J8L3</accession>
<reference evidence="1 2" key="1">
    <citation type="journal article" date="2019" name="Microbiol. Resour. Announc.">
        <title>Draft Genome Sequence of Comamonas testosteroni TA441, a Bacterium That Has a Cryptic Phenol Degradation Gene Cluster.</title>
        <authorList>
            <person name="Arai H."/>
            <person name="Ishii M."/>
        </authorList>
    </citation>
    <scope>NUCLEOTIDE SEQUENCE [LARGE SCALE GENOMIC DNA]</scope>
    <source>
        <strain evidence="1 2">TA441</strain>
    </source>
</reference>
<sequence length="174" mass="18671">MSQQASATASASSSAASLKNTAAFAAPAKASGLQGPKRRILYVGLYETIAIIVSSLIFMAIGQKASDSGVMAVAASVIAICWNLSFNYLFERWEARQSVKGRSLMRRVVHAIGFEGGIAAMLIPLMAWWFGISLWEAAVMEAGLLVFFMVYTFAFNWAFDRIFGLPASAQAVAA</sequence>
<dbReference type="Proteomes" id="UP000323105">
    <property type="component" value="Unassembled WGS sequence"/>
</dbReference>
<dbReference type="InterPro" id="IPR058208">
    <property type="entry name" value="PACE"/>
</dbReference>
<evidence type="ECO:0000313" key="2">
    <source>
        <dbReference type="Proteomes" id="UP000323105"/>
    </source>
</evidence>
<dbReference type="NCBIfam" id="NF033664">
    <property type="entry name" value="PACE_transport"/>
    <property type="match status" value="1"/>
</dbReference>
<protein>
    <submittedName>
        <fullName evidence="1">Uncharacterized protein</fullName>
    </submittedName>
</protein>
<dbReference type="InterPro" id="IPR007896">
    <property type="entry name" value="BTP_bacteria"/>
</dbReference>
<evidence type="ECO:0000313" key="1">
    <source>
        <dbReference type="EMBL" id="GEQ74956.1"/>
    </source>
</evidence>
<dbReference type="RefSeq" id="WP_140401088.1">
    <property type="nucleotide sequence ID" value="NZ_BKBW01000003.1"/>
</dbReference>
<dbReference type="Pfam" id="PF05232">
    <property type="entry name" value="BTP"/>
    <property type="match status" value="2"/>
</dbReference>